<protein>
    <recommendedName>
        <fullName evidence="1">DUF7431 domain-containing protein</fullName>
    </recommendedName>
</protein>
<dbReference type="Pfam" id="PF24209">
    <property type="entry name" value="DUF7431"/>
    <property type="match status" value="1"/>
</dbReference>
<accession>A0A8H3LR24</accession>
<sequence>MISKSSVSDIFLNKKFWQIHFLVRVVVSLKLNKLKPTKRFIEAVKDVIKSDDPRNLKGITERFGKFILTEIILGRRFLIKKSNASREYMEKNSNEAAASAGVRDTDITARKKFIKMWNKKNSFINEGFELIGGDQLGYKDFDETEWSRTLEDFNIPTYKLREYGIKDKGLDIGNVTWMIIGYVTNFNLNQLDFNIKLKIQSDKFISSNCRKQYVKYLLDFEFRKNFHCIGIPIIKDPPKDSFVIGHHFFNDQENRKIGSYIFSYCFEKRHYVNLPDFTFNTLLILSHPKSGMLHFKDRNKRILFIKPKPKYISLCTSREDICGPIFMKQKANIIKKIDIEVDDNCEIGDNCICKNKTLKESENDLKFIYFVPKNTN</sequence>
<feature type="domain" description="DUF7431" evidence="1">
    <location>
        <begin position="175"/>
        <end position="351"/>
    </location>
</feature>
<dbReference type="InterPro" id="IPR055854">
    <property type="entry name" value="DUF7431"/>
</dbReference>
<evidence type="ECO:0000313" key="3">
    <source>
        <dbReference type="Proteomes" id="UP000615446"/>
    </source>
</evidence>
<dbReference type="EMBL" id="BLAL01000197">
    <property type="protein sequence ID" value="GES91097.1"/>
    <property type="molecule type" value="Genomic_DNA"/>
</dbReference>
<evidence type="ECO:0000313" key="2">
    <source>
        <dbReference type="EMBL" id="GES91097.1"/>
    </source>
</evidence>
<comment type="caution">
    <text evidence="2">The sequence shown here is derived from an EMBL/GenBank/DDBJ whole genome shotgun (WGS) entry which is preliminary data.</text>
</comment>
<gene>
    <name evidence="2" type="ORF">RCL2_001792900</name>
</gene>
<organism evidence="2 3">
    <name type="scientific">Rhizophagus clarus</name>
    <dbReference type="NCBI Taxonomy" id="94130"/>
    <lineage>
        <taxon>Eukaryota</taxon>
        <taxon>Fungi</taxon>
        <taxon>Fungi incertae sedis</taxon>
        <taxon>Mucoromycota</taxon>
        <taxon>Glomeromycotina</taxon>
        <taxon>Glomeromycetes</taxon>
        <taxon>Glomerales</taxon>
        <taxon>Glomeraceae</taxon>
        <taxon>Rhizophagus</taxon>
    </lineage>
</organism>
<reference evidence="2" key="1">
    <citation type="submission" date="2019-10" db="EMBL/GenBank/DDBJ databases">
        <title>Conservation and host-specific expression of non-tandemly repeated heterogenous ribosome RNA gene in arbuscular mycorrhizal fungi.</title>
        <authorList>
            <person name="Maeda T."/>
            <person name="Kobayashi Y."/>
            <person name="Nakagawa T."/>
            <person name="Ezawa T."/>
            <person name="Yamaguchi K."/>
            <person name="Bino T."/>
            <person name="Nishimoto Y."/>
            <person name="Shigenobu S."/>
            <person name="Kawaguchi M."/>
        </authorList>
    </citation>
    <scope>NUCLEOTIDE SEQUENCE</scope>
    <source>
        <strain evidence="2">HR1</strain>
    </source>
</reference>
<dbReference type="AlphaFoldDB" id="A0A8H3LR24"/>
<evidence type="ECO:0000259" key="1">
    <source>
        <dbReference type="Pfam" id="PF24209"/>
    </source>
</evidence>
<name>A0A8H3LR24_9GLOM</name>
<dbReference type="Proteomes" id="UP000615446">
    <property type="component" value="Unassembled WGS sequence"/>
</dbReference>
<dbReference type="OrthoDB" id="2449940at2759"/>
<proteinExistence type="predicted"/>